<dbReference type="GO" id="GO:0017003">
    <property type="term" value="P:protein-heme linkage"/>
    <property type="evidence" value="ECO:0007669"/>
    <property type="project" value="InterPro"/>
</dbReference>
<proteinExistence type="inferred from homology"/>
<dbReference type="NCBIfam" id="NF009727">
    <property type="entry name" value="PRK13254.1-1"/>
    <property type="match status" value="1"/>
</dbReference>
<evidence type="ECO:0000256" key="1">
    <source>
        <dbReference type="ARBA" id="ARBA00004533"/>
    </source>
</evidence>
<keyword evidence="5" id="KW-0479">Metal-binding</keyword>
<comment type="subcellular location">
    <subcellularLocation>
        <location evidence="1">Cell inner membrane</location>
    </subcellularLocation>
</comment>
<dbReference type="Gene3D" id="2.40.50.140">
    <property type="entry name" value="Nucleic acid-binding proteins"/>
    <property type="match status" value="1"/>
</dbReference>
<protein>
    <recommendedName>
        <fullName evidence="11">Cytochrome c-type biogenesis protein CcmE</fullName>
    </recommendedName>
</protein>
<dbReference type="InterPro" id="IPR004329">
    <property type="entry name" value="CcmE"/>
</dbReference>
<dbReference type="NCBIfam" id="NF009729">
    <property type="entry name" value="PRK13254.1-3"/>
    <property type="match status" value="1"/>
</dbReference>
<dbReference type="HAMAP" id="MF_01959">
    <property type="entry name" value="CcmE"/>
    <property type="match status" value="1"/>
</dbReference>
<evidence type="ECO:0000256" key="5">
    <source>
        <dbReference type="ARBA" id="ARBA00022723"/>
    </source>
</evidence>
<evidence type="ECO:0000256" key="4">
    <source>
        <dbReference type="ARBA" id="ARBA00022692"/>
    </source>
</evidence>
<dbReference type="NCBIfam" id="NF009731">
    <property type="entry name" value="PRK13254.1-5"/>
    <property type="match status" value="1"/>
</dbReference>
<dbReference type="InterPro" id="IPR012340">
    <property type="entry name" value="NA-bd_OB-fold"/>
</dbReference>
<evidence type="ECO:0000313" key="10">
    <source>
        <dbReference type="EMBL" id="KKO10688.1"/>
    </source>
</evidence>
<dbReference type="SUPFAM" id="SSF82093">
    <property type="entry name" value="Heme chaperone CcmE"/>
    <property type="match status" value="1"/>
</dbReference>
<comment type="caution">
    <text evidence="10">The sequence shown here is derived from an EMBL/GenBank/DDBJ whole genome shotgun (WGS) entry which is preliminary data.</text>
</comment>
<keyword evidence="9" id="KW-0472">Membrane</keyword>
<evidence type="ECO:0000256" key="9">
    <source>
        <dbReference type="ARBA" id="ARBA00023136"/>
    </source>
</evidence>
<dbReference type="GO" id="GO:0017004">
    <property type="term" value="P:cytochrome complex assembly"/>
    <property type="evidence" value="ECO:0007669"/>
    <property type="project" value="UniProtKB-KW"/>
</dbReference>
<keyword evidence="2" id="KW-1003">Cell membrane</keyword>
<dbReference type="FunFam" id="2.40.50.140:FF:000104">
    <property type="entry name" value="Cytochrome c-type biogenesis protein CcmE"/>
    <property type="match status" value="1"/>
</dbReference>
<keyword evidence="8" id="KW-0408">Iron</keyword>
<evidence type="ECO:0008006" key="11">
    <source>
        <dbReference type="Google" id="ProtNLM"/>
    </source>
</evidence>
<evidence type="ECO:0000256" key="8">
    <source>
        <dbReference type="ARBA" id="ARBA00023004"/>
    </source>
</evidence>
<keyword evidence="7" id="KW-1133">Transmembrane helix</keyword>
<evidence type="ECO:0000256" key="7">
    <source>
        <dbReference type="ARBA" id="ARBA00022989"/>
    </source>
</evidence>
<dbReference type="GO" id="GO:0046872">
    <property type="term" value="F:metal ion binding"/>
    <property type="evidence" value="ECO:0007669"/>
    <property type="project" value="UniProtKB-KW"/>
</dbReference>
<dbReference type="PANTHER" id="PTHR34128:SF2">
    <property type="entry name" value="CYTOCHROME C-TYPE BIOGENESIS PROTEIN CCME HOMOLOG, MITOCHONDRIAL"/>
    <property type="match status" value="1"/>
</dbReference>
<dbReference type="PANTHER" id="PTHR34128">
    <property type="entry name" value="CYTOCHROME C-TYPE BIOGENESIS PROTEIN CCME HOMOLOG, MITOCHONDRIAL"/>
    <property type="match status" value="1"/>
</dbReference>
<dbReference type="Pfam" id="PF03100">
    <property type="entry name" value="CcmE"/>
    <property type="match status" value="1"/>
</dbReference>
<dbReference type="InterPro" id="IPR036127">
    <property type="entry name" value="CcmE-like_sf"/>
</dbReference>
<reference evidence="10" key="1">
    <citation type="journal article" date="2015" name="Nature">
        <title>Complex archaea that bridge the gap between prokaryotes and eukaryotes.</title>
        <authorList>
            <person name="Spang A."/>
            <person name="Saw J.H."/>
            <person name="Jorgensen S.L."/>
            <person name="Zaremba-Niedzwiedzka K."/>
            <person name="Martijn J."/>
            <person name="Lind A.E."/>
            <person name="van Eijk R."/>
            <person name="Schleper C."/>
            <person name="Guy L."/>
            <person name="Ettema T.J."/>
        </authorList>
    </citation>
    <scope>NUCLEOTIDE SEQUENCE</scope>
</reference>
<dbReference type="GO" id="GO:0005886">
    <property type="term" value="C:plasma membrane"/>
    <property type="evidence" value="ECO:0007669"/>
    <property type="project" value="UniProtKB-SubCell"/>
</dbReference>
<keyword evidence="4" id="KW-0812">Transmembrane</keyword>
<organism evidence="10">
    <name type="scientific">marine sediment metagenome</name>
    <dbReference type="NCBI Taxonomy" id="412755"/>
    <lineage>
        <taxon>unclassified sequences</taxon>
        <taxon>metagenomes</taxon>
        <taxon>ecological metagenomes</taxon>
    </lineage>
</organism>
<gene>
    <name evidence="10" type="ORF">LCGC14_0021710</name>
</gene>
<evidence type="ECO:0000256" key="3">
    <source>
        <dbReference type="ARBA" id="ARBA00022617"/>
    </source>
</evidence>
<dbReference type="AlphaFoldDB" id="A0A0F9WE26"/>
<evidence type="ECO:0000256" key="2">
    <source>
        <dbReference type="ARBA" id="ARBA00022475"/>
    </source>
</evidence>
<dbReference type="GO" id="GO:0020037">
    <property type="term" value="F:heme binding"/>
    <property type="evidence" value="ECO:0007669"/>
    <property type="project" value="InterPro"/>
</dbReference>
<keyword evidence="3" id="KW-0349">Heme</keyword>
<evidence type="ECO:0000256" key="6">
    <source>
        <dbReference type="ARBA" id="ARBA00022748"/>
    </source>
</evidence>
<dbReference type="EMBL" id="LAZR01000004">
    <property type="protein sequence ID" value="KKO10688.1"/>
    <property type="molecule type" value="Genomic_DNA"/>
</dbReference>
<sequence length="160" mass="17448">MKSHRKKTLGIILFIAAGLSVAIGLSLYALSSNIDLFYTPTQVAAGEVTPGQRIRVGGMVKEGSVKHSEEQLQVNFITTDYAHDVDVQYSGILPDLFREGQGIVAEGSMTPEGQFVASRVLAKHDENYMSVEVKAAMDAAERQRVMGQIQEQGQSQGNYQ</sequence>
<name>A0A0F9WE26_9ZZZZ</name>
<keyword evidence="6" id="KW-0201">Cytochrome c-type biogenesis</keyword>
<accession>A0A0F9WE26</accession>